<comment type="caution">
    <text evidence="1">The sequence shown here is derived from an EMBL/GenBank/DDBJ whole genome shotgun (WGS) entry which is preliminary data.</text>
</comment>
<keyword evidence="2" id="KW-1185">Reference proteome</keyword>
<proteinExistence type="predicted"/>
<dbReference type="RefSeq" id="WP_267538951.1">
    <property type="nucleotide sequence ID" value="NZ_JAPNKA010000001.1"/>
</dbReference>
<accession>A0ABT4AF23</accession>
<evidence type="ECO:0000313" key="2">
    <source>
        <dbReference type="Proteomes" id="UP001207654"/>
    </source>
</evidence>
<protein>
    <submittedName>
        <fullName evidence="1">Uncharacterized protein</fullName>
    </submittedName>
</protein>
<name>A0ABT4AF23_9BACT</name>
<gene>
    <name evidence="1" type="ORF">OV287_38090</name>
</gene>
<reference evidence="1 2" key="1">
    <citation type="submission" date="2022-11" db="EMBL/GenBank/DDBJ databases">
        <title>Minimal conservation of predation-associated metabolite biosynthetic gene clusters underscores biosynthetic potential of Myxococcota including descriptions for ten novel species: Archangium lansinium sp. nov., Myxococcus landrumus sp. nov., Nannocystis bai.</title>
        <authorList>
            <person name="Ahearne A."/>
            <person name="Stevens C."/>
            <person name="Phillips K."/>
        </authorList>
    </citation>
    <scope>NUCLEOTIDE SEQUENCE [LARGE SCALE GENOMIC DNA]</scope>
    <source>
        <strain evidence="1 2">MIWBW</strain>
    </source>
</reference>
<evidence type="ECO:0000313" key="1">
    <source>
        <dbReference type="EMBL" id="MCY1080279.1"/>
    </source>
</evidence>
<sequence length="68" mass="7816">MFLTDRLRALMGLPAPEEPKPRFGPLNLRSIERCCDKAKAERCLCEWYYWVCPDHPATGGCHPTNTHD</sequence>
<dbReference type="EMBL" id="JAPNKA010000001">
    <property type="protein sequence ID" value="MCY1080279.1"/>
    <property type="molecule type" value="Genomic_DNA"/>
</dbReference>
<dbReference type="Proteomes" id="UP001207654">
    <property type="component" value="Unassembled WGS sequence"/>
</dbReference>
<organism evidence="1 2">
    <name type="scientific">Archangium lansingense</name>
    <dbReference type="NCBI Taxonomy" id="2995310"/>
    <lineage>
        <taxon>Bacteria</taxon>
        <taxon>Pseudomonadati</taxon>
        <taxon>Myxococcota</taxon>
        <taxon>Myxococcia</taxon>
        <taxon>Myxococcales</taxon>
        <taxon>Cystobacterineae</taxon>
        <taxon>Archangiaceae</taxon>
        <taxon>Archangium</taxon>
    </lineage>
</organism>